<gene>
    <name evidence="4" type="ORF">B2J69_20410</name>
</gene>
<dbReference type="SUPFAM" id="SSF56784">
    <property type="entry name" value="HAD-like"/>
    <property type="match status" value="1"/>
</dbReference>
<name>A0A1V9DA01_9GAMM</name>
<evidence type="ECO:0000256" key="3">
    <source>
        <dbReference type="PIRSR" id="PIRSR610708-1"/>
    </source>
</evidence>
<keyword evidence="2" id="KW-0479">Metal-binding</keyword>
<dbReference type="InterPro" id="IPR010708">
    <property type="entry name" value="5'(3')-deoxyribonucleotidase"/>
</dbReference>
<accession>A0A1V9DA01</accession>
<reference evidence="4 5" key="1">
    <citation type="submission" date="2017-02" db="EMBL/GenBank/DDBJ databases">
        <title>Whole genome shotgun sequence of Pantoea agglomerans strain AS1 isolated from a cycad, Zamia floridana in Central Florida, USA.</title>
        <authorList>
            <person name="Lata P."/>
            <person name="Govindarajan S."/>
            <person name="Qi F."/>
            <person name="Li J.-L."/>
            <person name="Maurya S.K."/>
            <person name="Sahoo M.K."/>
        </authorList>
    </citation>
    <scope>NUCLEOTIDE SEQUENCE [LARGE SCALE GENOMIC DNA]</scope>
    <source>
        <strain evidence="4 5">AS1</strain>
    </source>
</reference>
<dbReference type="InterPro" id="IPR023214">
    <property type="entry name" value="HAD_sf"/>
</dbReference>
<sequence>MKRIAIEMDEVIIDLNHTLSHDAASTEALTGTLDTAKPQQVRPALFQEIEELIGEESFYAGLPALPDAQRVIERLSQQYEIFITTAAVEFPRSLTAKLEWLKANFPFINPMNIICCSSKGILNADYLIDADPQHFAQFPGESVLFTTTKNQQETGYARVDNWRDIEQRFL</sequence>
<evidence type="ECO:0000256" key="2">
    <source>
        <dbReference type="ARBA" id="ARBA00022723"/>
    </source>
</evidence>
<dbReference type="Proteomes" id="UP000192769">
    <property type="component" value="Unassembled WGS sequence"/>
</dbReference>
<dbReference type="AlphaFoldDB" id="A0A1V9DA01"/>
<dbReference type="Gene3D" id="1.10.40.40">
    <property type="entry name" value="Deoxyribonucleotidase, domain 2"/>
    <property type="match status" value="1"/>
</dbReference>
<keyword evidence="5" id="KW-1185">Reference proteome</keyword>
<dbReference type="EMBL" id="MWUE01000033">
    <property type="protein sequence ID" value="OQP30606.1"/>
    <property type="molecule type" value="Genomic_DNA"/>
</dbReference>
<comment type="similarity">
    <text evidence="1">Belongs to the 5'(3')-deoxyribonucleotidase family.</text>
</comment>
<dbReference type="InterPro" id="IPR036412">
    <property type="entry name" value="HAD-like_sf"/>
</dbReference>
<organism evidence="4 5">
    <name type="scientific">Pantoea latae</name>
    <dbReference type="NCBI Taxonomy" id="1964541"/>
    <lineage>
        <taxon>Bacteria</taxon>
        <taxon>Pseudomonadati</taxon>
        <taxon>Pseudomonadota</taxon>
        <taxon>Gammaproteobacteria</taxon>
        <taxon>Enterobacterales</taxon>
        <taxon>Erwiniaceae</taxon>
        <taxon>Pantoea</taxon>
    </lineage>
</organism>
<proteinExistence type="inferred from homology"/>
<dbReference type="PANTHER" id="PTHR16504">
    <property type="entry name" value="5'(3')-DEOXYRIBONUCLEOTIDASE"/>
    <property type="match status" value="1"/>
</dbReference>
<dbReference type="PANTHER" id="PTHR16504:SF4">
    <property type="entry name" value="5'(3')-DEOXYRIBONUCLEOTIDASE"/>
    <property type="match status" value="1"/>
</dbReference>
<dbReference type="Gene3D" id="3.40.50.1000">
    <property type="entry name" value="HAD superfamily/HAD-like"/>
    <property type="match status" value="1"/>
</dbReference>
<feature type="active site" description="Proton donor" evidence="3">
    <location>
        <position position="9"/>
    </location>
</feature>
<comment type="caution">
    <text evidence="4">The sequence shown here is derived from an EMBL/GenBank/DDBJ whole genome shotgun (WGS) entry which is preliminary data.</text>
</comment>
<dbReference type="GO" id="GO:0009223">
    <property type="term" value="P:pyrimidine deoxyribonucleotide catabolic process"/>
    <property type="evidence" value="ECO:0007669"/>
    <property type="project" value="TreeGrafter"/>
</dbReference>
<dbReference type="Pfam" id="PF06941">
    <property type="entry name" value="NT5C"/>
    <property type="match status" value="1"/>
</dbReference>
<dbReference type="GO" id="GO:0008253">
    <property type="term" value="F:5'-nucleotidase activity"/>
    <property type="evidence" value="ECO:0007669"/>
    <property type="project" value="InterPro"/>
</dbReference>
<dbReference type="RefSeq" id="WP_081141798.1">
    <property type="nucleotide sequence ID" value="NZ_MWUE01000033.1"/>
</dbReference>
<evidence type="ECO:0000313" key="5">
    <source>
        <dbReference type="Proteomes" id="UP000192769"/>
    </source>
</evidence>
<evidence type="ECO:0000256" key="1">
    <source>
        <dbReference type="ARBA" id="ARBA00009589"/>
    </source>
</evidence>
<protein>
    <submittedName>
        <fullName evidence="4">Uncharacterized protein</fullName>
    </submittedName>
</protein>
<dbReference type="GO" id="GO:0046872">
    <property type="term" value="F:metal ion binding"/>
    <property type="evidence" value="ECO:0007669"/>
    <property type="project" value="UniProtKB-KW"/>
</dbReference>
<evidence type="ECO:0000313" key="4">
    <source>
        <dbReference type="EMBL" id="OQP30606.1"/>
    </source>
</evidence>
<dbReference type="OrthoDB" id="278110at2"/>